<dbReference type="Gramene" id="mRNA:HanXRQr2_Chr15g0693141">
    <property type="protein sequence ID" value="CDS:HanXRQr2_Chr15g0693141.1"/>
    <property type="gene ID" value="HanXRQr2_Chr15g0693141"/>
</dbReference>
<dbReference type="Proteomes" id="UP000215914">
    <property type="component" value="Unassembled WGS sequence"/>
</dbReference>
<proteinExistence type="predicted"/>
<dbReference type="AlphaFoldDB" id="A0A9K3H323"/>
<comment type="caution">
    <text evidence="1">The sequence shown here is derived from an EMBL/GenBank/DDBJ whole genome shotgun (WGS) entry which is preliminary data.</text>
</comment>
<reference evidence="1" key="2">
    <citation type="submission" date="2020-06" db="EMBL/GenBank/DDBJ databases">
        <title>Helianthus annuus Genome sequencing and assembly Release 2.</title>
        <authorList>
            <person name="Gouzy J."/>
            <person name="Langlade N."/>
            <person name="Munos S."/>
        </authorList>
    </citation>
    <scope>NUCLEOTIDE SEQUENCE</scope>
    <source>
        <tissue evidence="1">Leaves</tissue>
    </source>
</reference>
<name>A0A9K3H323_HELAN</name>
<evidence type="ECO:0000313" key="2">
    <source>
        <dbReference type="Proteomes" id="UP000215914"/>
    </source>
</evidence>
<reference evidence="1" key="1">
    <citation type="journal article" date="2017" name="Nature">
        <title>The sunflower genome provides insights into oil metabolism, flowering and Asterid evolution.</title>
        <authorList>
            <person name="Badouin H."/>
            <person name="Gouzy J."/>
            <person name="Grassa C.J."/>
            <person name="Murat F."/>
            <person name="Staton S.E."/>
            <person name="Cottret L."/>
            <person name="Lelandais-Briere C."/>
            <person name="Owens G.L."/>
            <person name="Carrere S."/>
            <person name="Mayjonade B."/>
            <person name="Legrand L."/>
            <person name="Gill N."/>
            <person name="Kane N.C."/>
            <person name="Bowers J.E."/>
            <person name="Hubner S."/>
            <person name="Bellec A."/>
            <person name="Berard A."/>
            <person name="Berges H."/>
            <person name="Blanchet N."/>
            <person name="Boniface M.C."/>
            <person name="Brunel D."/>
            <person name="Catrice O."/>
            <person name="Chaidir N."/>
            <person name="Claudel C."/>
            <person name="Donnadieu C."/>
            <person name="Faraut T."/>
            <person name="Fievet G."/>
            <person name="Helmstetter N."/>
            <person name="King M."/>
            <person name="Knapp S.J."/>
            <person name="Lai Z."/>
            <person name="Le Paslier M.C."/>
            <person name="Lippi Y."/>
            <person name="Lorenzon L."/>
            <person name="Mandel J.R."/>
            <person name="Marage G."/>
            <person name="Marchand G."/>
            <person name="Marquand E."/>
            <person name="Bret-Mestries E."/>
            <person name="Morien E."/>
            <person name="Nambeesan S."/>
            <person name="Nguyen T."/>
            <person name="Pegot-Espagnet P."/>
            <person name="Pouilly N."/>
            <person name="Raftis F."/>
            <person name="Sallet E."/>
            <person name="Schiex T."/>
            <person name="Thomas J."/>
            <person name="Vandecasteele C."/>
            <person name="Vares D."/>
            <person name="Vear F."/>
            <person name="Vautrin S."/>
            <person name="Crespi M."/>
            <person name="Mangin B."/>
            <person name="Burke J.M."/>
            <person name="Salse J."/>
            <person name="Munos S."/>
            <person name="Vincourt P."/>
            <person name="Rieseberg L.H."/>
            <person name="Langlade N.B."/>
        </authorList>
    </citation>
    <scope>NUCLEOTIDE SEQUENCE</scope>
    <source>
        <tissue evidence="1">Leaves</tissue>
    </source>
</reference>
<accession>A0A9K3H323</accession>
<evidence type="ECO:0000313" key="1">
    <source>
        <dbReference type="EMBL" id="KAF5764531.1"/>
    </source>
</evidence>
<keyword evidence="2" id="KW-1185">Reference proteome</keyword>
<sequence>MEVISSMNLMDHTLGAPLSSPLHILTPLDYSHTHLHPLIAFTHTTVGSM</sequence>
<dbReference type="EMBL" id="MNCJ02000330">
    <property type="protein sequence ID" value="KAF5764531.1"/>
    <property type="molecule type" value="Genomic_DNA"/>
</dbReference>
<protein>
    <submittedName>
        <fullName evidence="1">Uncharacterized protein</fullName>
    </submittedName>
</protein>
<gene>
    <name evidence="1" type="ORF">HanXRQr2_Chr15g0693141</name>
</gene>
<organism evidence="1 2">
    <name type="scientific">Helianthus annuus</name>
    <name type="common">Common sunflower</name>
    <dbReference type="NCBI Taxonomy" id="4232"/>
    <lineage>
        <taxon>Eukaryota</taxon>
        <taxon>Viridiplantae</taxon>
        <taxon>Streptophyta</taxon>
        <taxon>Embryophyta</taxon>
        <taxon>Tracheophyta</taxon>
        <taxon>Spermatophyta</taxon>
        <taxon>Magnoliopsida</taxon>
        <taxon>eudicotyledons</taxon>
        <taxon>Gunneridae</taxon>
        <taxon>Pentapetalae</taxon>
        <taxon>asterids</taxon>
        <taxon>campanulids</taxon>
        <taxon>Asterales</taxon>
        <taxon>Asteraceae</taxon>
        <taxon>Asteroideae</taxon>
        <taxon>Heliantheae alliance</taxon>
        <taxon>Heliantheae</taxon>
        <taxon>Helianthus</taxon>
    </lineage>
</organism>